<organism evidence="2">
    <name type="scientific">Caulobacter sp. 73W</name>
    <dbReference type="NCBI Taxonomy" id="3161137"/>
    <lineage>
        <taxon>Bacteria</taxon>
        <taxon>Pseudomonadati</taxon>
        <taxon>Pseudomonadota</taxon>
        <taxon>Alphaproteobacteria</taxon>
        <taxon>Caulobacterales</taxon>
        <taxon>Caulobacteraceae</taxon>
        <taxon>Caulobacter</taxon>
    </lineage>
</organism>
<dbReference type="InterPro" id="IPR036061">
    <property type="entry name" value="CheW-like_dom_sf"/>
</dbReference>
<dbReference type="Pfam" id="PF01584">
    <property type="entry name" value="CheW"/>
    <property type="match status" value="1"/>
</dbReference>
<evidence type="ECO:0000313" key="2">
    <source>
        <dbReference type="EMBL" id="XDO95666.1"/>
    </source>
</evidence>
<dbReference type="InterPro" id="IPR002545">
    <property type="entry name" value="CheW-lke_dom"/>
</dbReference>
<dbReference type="RefSeq" id="WP_369058512.1">
    <property type="nucleotide sequence ID" value="NZ_CP158375.1"/>
</dbReference>
<dbReference type="AlphaFoldDB" id="A0AB39KQ83"/>
<dbReference type="EMBL" id="CP158375">
    <property type="protein sequence ID" value="XDO95666.1"/>
    <property type="molecule type" value="Genomic_DNA"/>
</dbReference>
<dbReference type="Gene3D" id="2.40.50.180">
    <property type="entry name" value="CheA-289, Domain 4"/>
    <property type="match status" value="1"/>
</dbReference>
<feature type="domain" description="CheW-like" evidence="1">
    <location>
        <begin position="44"/>
        <end position="180"/>
    </location>
</feature>
<reference evidence="2" key="1">
    <citation type="submission" date="2024-06" db="EMBL/GenBank/DDBJ databases">
        <title>Caulobacter inopinatus, sp. nov.</title>
        <authorList>
            <person name="Donachie S.P."/>
        </authorList>
    </citation>
    <scope>NUCLEOTIDE SEQUENCE</scope>
    <source>
        <strain evidence="2">73W</strain>
    </source>
</reference>
<dbReference type="PROSITE" id="PS50851">
    <property type="entry name" value="CHEW"/>
    <property type="match status" value="1"/>
</dbReference>
<gene>
    <name evidence="2" type="ORF">ABOZ73_12745</name>
</gene>
<dbReference type="SMART" id="SM00260">
    <property type="entry name" value="CheW"/>
    <property type="match status" value="1"/>
</dbReference>
<proteinExistence type="predicted"/>
<dbReference type="SUPFAM" id="SSF50341">
    <property type="entry name" value="CheW-like"/>
    <property type="match status" value="1"/>
</dbReference>
<protein>
    <submittedName>
        <fullName evidence="2">Chemotaxis protein CheW</fullName>
    </submittedName>
</protein>
<name>A0AB39KQ83_9CAUL</name>
<dbReference type="GO" id="GO:0006935">
    <property type="term" value="P:chemotaxis"/>
    <property type="evidence" value="ECO:0007669"/>
    <property type="project" value="InterPro"/>
</dbReference>
<accession>A0AB39KQ83</accession>
<sequence length="188" mass="19330">MATGRTRKTKLSTGEISPARARRITAARTERLAVRGVETVSAPTLPVLLCETAGGLVGLPLNLVSQVTAISRIASAPRSHPAVIGVLSHAGKLHAAMDLAVLLGSATTPATSGQLLVLANAPHPTALRVDFVLGVAEVEPLADKGDNTHPVAAVRAGLRDHADRTAALLNSDALNRALQTSPSRSLTS</sequence>
<evidence type="ECO:0000259" key="1">
    <source>
        <dbReference type="PROSITE" id="PS50851"/>
    </source>
</evidence>
<dbReference type="GO" id="GO:0007165">
    <property type="term" value="P:signal transduction"/>
    <property type="evidence" value="ECO:0007669"/>
    <property type="project" value="InterPro"/>
</dbReference>